<reference evidence="1" key="2">
    <citation type="journal article" date="2015" name="Fish Shellfish Immunol.">
        <title>Early steps in the European eel (Anguilla anguilla)-Vibrio vulnificus interaction in the gills: Role of the RtxA13 toxin.</title>
        <authorList>
            <person name="Callol A."/>
            <person name="Pajuelo D."/>
            <person name="Ebbesson L."/>
            <person name="Teles M."/>
            <person name="MacKenzie S."/>
            <person name="Amaro C."/>
        </authorList>
    </citation>
    <scope>NUCLEOTIDE SEQUENCE</scope>
</reference>
<accession>A0A0E9P5D0</accession>
<dbReference type="AlphaFoldDB" id="A0A0E9P5D0"/>
<proteinExistence type="predicted"/>
<organism evidence="1">
    <name type="scientific">Anguilla anguilla</name>
    <name type="common">European freshwater eel</name>
    <name type="synonym">Muraena anguilla</name>
    <dbReference type="NCBI Taxonomy" id="7936"/>
    <lineage>
        <taxon>Eukaryota</taxon>
        <taxon>Metazoa</taxon>
        <taxon>Chordata</taxon>
        <taxon>Craniata</taxon>
        <taxon>Vertebrata</taxon>
        <taxon>Euteleostomi</taxon>
        <taxon>Actinopterygii</taxon>
        <taxon>Neopterygii</taxon>
        <taxon>Teleostei</taxon>
        <taxon>Anguilliformes</taxon>
        <taxon>Anguillidae</taxon>
        <taxon>Anguilla</taxon>
    </lineage>
</organism>
<sequence length="37" mass="4323">MSERRGLRLEICRFHNRSAFRSATVCSPQLSLHRAHV</sequence>
<evidence type="ECO:0000313" key="1">
    <source>
        <dbReference type="EMBL" id="JAG99665.1"/>
    </source>
</evidence>
<reference evidence="1" key="1">
    <citation type="submission" date="2014-11" db="EMBL/GenBank/DDBJ databases">
        <authorList>
            <person name="Amaro Gonzalez C."/>
        </authorList>
    </citation>
    <scope>NUCLEOTIDE SEQUENCE</scope>
</reference>
<protein>
    <submittedName>
        <fullName evidence="1">Uncharacterized protein</fullName>
    </submittedName>
</protein>
<name>A0A0E9P5D0_ANGAN</name>
<dbReference type="EMBL" id="GBXM01108911">
    <property type="protein sequence ID" value="JAG99665.1"/>
    <property type="molecule type" value="Transcribed_RNA"/>
</dbReference>